<keyword evidence="3" id="KW-1185">Reference proteome</keyword>
<sequence length="75" mass="8303">KKKKSLKRKEVSSSDSEYAVNEDDVATSSVTVKGSSKKARTVPFIPVYNVSFHLENSASRWNRVDENSQGTGQVL</sequence>
<proteinExistence type="predicted"/>
<evidence type="ECO:0000256" key="1">
    <source>
        <dbReference type="SAM" id="MobiDB-lite"/>
    </source>
</evidence>
<dbReference type="AlphaFoldDB" id="A0A392RZL9"/>
<evidence type="ECO:0000313" key="3">
    <source>
        <dbReference type="Proteomes" id="UP000265520"/>
    </source>
</evidence>
<dbReference type="EMBL" id="LXQA010293959">
    <property type="protein sequence ID" value="MCI41582.1"/>
    <property type="molecule type" value="Genomic_DNA"/>
</dbReference>
<dbReference type="Proteomes" id="UP000265520">
    <property type="component" value="Unassembled WGS sequence"/>
</dbReference>
<accession>A0A392RZL9</accession>
<protein>
    <submittedName>
        <fullName evidence="2">Uncharacterized protein</fullName>
    </submittedName>
</protein>
<organism evidence="2 3">
    <name type="scientific">Trifolium medium</name>
    <dbReference type="NCBI Taxonomy" id="97028"/>
    <lineage>
        <taxon>Eukaryota</taxon>
        <taxon>Viridiplantae</taxon>
        <taxon>Streptophyta</taxon>
        <taxon>Embryophyta</taxon>
        <taxon>Tracheophyta</taxon>
        <taxon>Spermatophyta</taxon>
        <taxon>Magnoliopsida</taxon>
        <taxon>eudicotyledons</taxon>
        <taxon>Gunneridae</taxon>
        <taxon>Pentapetalae</taxon>
        <taxon>rosids</taxon>
        <taxon>fabids</taxon>
        <taxon>Fabales</taxon>
        <taxon>Fabaceae</taxon>
        <taxon>Papilionoideae</taxon>
        <taxon>50 kb inversion clade</taxon>
        <taxon>NPAAA clade</taxon>
        <taxon>Hologalegina</taxon>
        <taxon>IRL clade</taxon>
        <taxon>Trifolieae</taxon>
        <taxon>Trifolium</taxon>
    </lineage>
</organism>
<feature type="non-terminal residue" evidence="2">
    <location>
        <position position="1"/>
    </location>
</feature>
<comment type="caution">
    <text evidence="2">The sequence shown here is derived from an EMBL/GenBank/DDBJ whole genome shotgun (WGS) entry which is preliminary data.</text>
</comment>
<evidence type="ECO:0000313" key="2">
    <source>
        <dbReference type="EMBL" id="MCI41582.1"/>
    </source>
</evidence>
<reference evidence="2 3" key="1">
    <citation type="journal article" date="2018" name="Front. Plant Sci.">
        <title>Red Clover (Trifolium pratense) and Zigzag Clover (T. medium) - A Picture of Genomic Similarities and Differences.</title>
        <authorList>
            <person name="Dluhosova J."/>
            <person name="Istvanek J."/>
            <person name="Nedelnik J."/>
            <person name="Repkova J."/>
        </authorList>
    </citation>
    <scope>NUCLEOTIDE SEQUENCE [LARGE SCALE GENOMIC DNA]</scope>
    <source>
        <strain evidence="3">cv. 10/8</strain>
        <tissue evidence="2">Leaf</tissue>
    </source>
</reference>
<name>A0A392RZL9_9FABA</name>
<feature type="region of interest" description="Disordered" evidence="1">
    <location>
        <begin position="1"/>
        <end position="35"/>
    </location>
</feature>